<name>A0A2K9ESV6_9RHOB</name>
<keyword evidence="1" id="KW-1133">Transmembrane helix</keyword>
<keyword evidence="1" id="KW-0812">Transmembrane</keyword>
<keyword evidence="3" id="KW-1185">Reference proteome</keyword>
<accession>A0A2K9ESV6</accession>
<evidence type="ECO:0000313" key="3">
    <source>
        <dbReference type="Proteomes" id="UP000233742"/>
    </source>
</evidence>
<reference evidence="2 3" key="1">
    <citation type="submission" date="2017-12" db="EMBL/GenBank/DDBJ databases">
        <authorList>
            <person name="Hurst M.R.H."/>
        </authorList>
    </citation>
    <scope>NUCLEOTIDE SEQUENCE [LARGE SCALE GENOMIC DNA]</scope>
    <source>
        <strain evidence="2 3">BM15</strain>
    </source>
</reference>
<gene>
    <name evidence="2" type="ORF">CUV01_16780</name>
</gene>
<evidence type="ECO:0000256" key="1">
    <source>
        <dbReference type="SAM" id="Phobius"/>
    </source>
</evidence>
<sequence>MIWNVMADSFDRPMDFDDDETRSRLVDFLPAAMLAVFGLLGLIAASLTMGGTDQFVIVAAPWTSRAEMTEMVWRAQGGVVGFGAVPAVAVAMSDAADFKDRLYRQGAWLALPSPRFLGCSGNLVEGENEE</sequence>
<dbReference type="EMBL" id="CP025408">
    <property type="protein sequence ID" value="AUH34815.1"/>
    <property type="molecule type" value="Genomic_DNA"/>
</dbReference>
<protein>
    <submittedName>
        <fullName evidence="2">Uncharacterized protein</fullName>
    </submittedName>
</protein>
<feature type="transmembrane region" description="Helical" evidence="1">
    <location>
        <begin position="28"/>
        <end position="51"/>
    </location>
</feature>
<dbReference type="KEGG" id="paro:CUV01_16780"/>
<organism evidence="2 3">
    <name type="scientific">Paracoccus tegillarcae</name>
    <dbReference type="NCBI Taxonomy" id="1529068"/>
    <lineage>
        <taxon>Bacteria</taxon>
        <taxon>Pseudomonadati</taxon>
        <taxon>Pseudomonadota</taxon>
        <taxon>Alphaproteobacteria</taxon>
        <taxon>Rhodobacterales</taxon>
        <taxon>Paracoccaceae</taxon>
        <taxon>Paracoccus</taxon>
    </lineage>
</organism>
<dbReference type="AlphaFoldDB" id="A0A2K9ESV6"/>
<proteinExistence type="predicted"/>
<evidence type="ECO:0000313" key="2">
    <source>
        <dbReference type="EMBL" id="AUH34815.1"/>
    </source>
</evidence>
<feature type="transmembrane region" description="Helical" evidence="1">
    <location>
        <begin position="71"/>
        <end position="92"/>
    </location>
</feature>
<keyword evidence="1" id="KW-0472">Membrane</keyword>
<dbReference type="Proteomes" id="UP000233742">
    <property type="component" value="Chromosome"/>
</dbReference>